<gene>
    <name evidence="5" type="primary">LOC105054995</name>
</gene>
<dbReference type="GO" id="GO:0036503">
    <property type="term" value="P:ERAD pathway"/>
    <property type="evidence" value="ECO:0007669"/>
    <property type="project" value="TreeGrafter"/>
</dbReference>
<dbReference type="Proteomes" id="UP000504607">
    <property type="component" value="Chromosome 12"/>
</dbReference>
<keyword evidence="4" id="KW-1185">Reference proteome</keyword>
<organism evidence="4 5">
    <name type="scientific">Elaeis guineensis var. tenera</name>
    <name type="common">Oil palm</name>
    <dbReference type="NCBI Taxonomy" id="51953"/>
    <lineage>
        <taxon>Eukaryota</taxon>
        <taxon>Viridiplantae</taxon>
        <taxon>Streptophyta</taxon>
        <taxon>Embryophyta</taxon>
        <taxon>Tracheophyta</taxon>
        <taxon>Spermatophyta</taxon>
        <taxon>Magnoliopsida</taxon>
        <taxon>Liliopsida</taxon>
        <taxon>Arecaceae</taxon>
        <taxon>Arecoideae</taxon>
        <taxon>Cocoseae</taxon>
        <taxon>Elaeidinae</taxon>
        <taxon>Elaeis</taxon>
    </lineage>
</organism>
<keyword evidence="2 3" id="KW-0378">Hydrolase</keyword>
<evidence type="ECO:0000256" key="2">
    <source>
        <dbReference type="ARBA" id="ARBA00022801"/>
    </source>
</evidence>
<evidence type="ECO:0000313" key="4">
    <source>
        <dbReference type="Proteomes" id="UP000504607"/>
    </source>
</evidence>
<comment type="catalytic activity">
    <reaction evidence="1 3">
        <text>Thiol-dependent hydrolysis of ester, thioester, amide, peptide and isopeptide bonds formed by the C-terminal Gly of ubiquitin (a 76-residue protein attached to proteins as an intracellular targeting signal).</text>
        <dbReference type="EC" id="3.4.19.12"/>
    </reaction>
</comment>
<proteinExistence type="predicted"/>
<dbReference type="InParanoid" id="A0A6I9S0E7"/>
<dbReference type="PANTHER" id="PTHR13312">
    <property type="entry name" value="HIV-INDUCED PROTEIN-7-LIKE PROTEASE"/>
    <property type="match status" value="1"/>
</dbReference>
<keyword evidence="3" id="KW-0963">Cytoplasm</keyword>
<keyword evidence="3" id="KW-0645">Protease</keyword>
<dbReference type="RefSeq" id="XP_010934982.1">
    <property type="nucleotide sequence ID" value="XM_010936680.1"/>
</dbReference>
<dbReference type="OrthoDB" id="1661667at2759"/>
<protein>
    <recommendedName>
        <fullName evidence="3">Ubiquitin thioesterase OTU</fullName>
        <ecNumber evidence="3">3.4.19.12</ecNumber>
    </recommendedName>
</protein>
<dbReference type="EC" id="3.4.19.12" evidence="3"/>
<comment type="subcellular location">
    <subcellularLocation>
        <location evidence="3">Cytoplasm</location>
    </subcellularLocation>
</comment>
<evidence type="ECO:0000313" key="5">
    <source>
        <dbReference type="RefSeq" id="XP_010934982.1"/>
    </source>
</evidence>
<evidence type="ECO:0000256" key="1">
    <source>
        <dbReference type="ARBA" id="ARBA00000707"/>
    </source>
</evidence>
<keyword evidence="3" id="KW-0833">Ubl conjugation pathway</keyword>
<reference evidence="5" key="1">
    <citation type="submission" date="2025-08" db="UniProtKB">
        <authorList>
            <consortium name="RefSeq"/>
        </authorList>
    </citation>
    <scope>IDENTIFICATION</scope>
</reference>
<dbReference type="Gene3D" id="3.90.70.80">
    <property type="match status" value="1"/>
</dbReference>
<dbReference type="PANTHER" id="PTHR13312:SF0">
    <property type="entry name" value="UBIQUITIN THIOESTERASE OTU1"/>
    <property type="match status" value="1"/>
</dbReference>
<dbReference type="AlphaFoldDB" id="A0A6I9S0E7"/>
<name>A0A6I9S0E7_ELAGV</name>
<sequence>MDYTEYVVARNDDDPSTQSLLDLKGWLRVTGGVSRSQVIRFDHNFNPPAVRYSLASSQASTSQSWSDAHVEEVVQRLLSQWEFNRMEGFVVRRVIPSDNSCLFNAVGCVMDHDRHRAPELRQVIAATVASDPRKHNQAFLGKSNEEYCGWILNPEKWGGKLRDDIKDPFREVVEKEIDLHGNFVEALWLL</sequence>
<dbReference type="GO" id="GO:0005634">
    <property type="term" value="C:nucleus"/>
    <property type="evidence" value="ECO:0007669"/>
    <property type="project" value="TreeGrafter"/>
</dbReference>
<evidence type="ECO:0000256" key="3">
    <source>
        <dbReference type="RuleBase" id="RU367104"/>
    </source>
</evidence>
<keyword evidence="3" id="KW-0788">Thiol protease</keyword>
<dbReference type="GO" id="GO:0004843">
    <property type="term" value="F:cysteine-type deubiquitinase activity"/>
    <property type="evidence" value="ECO:0007669"/>
    <property type="project" value="UniProtKB-UniRule"/>
</dbReference>
<dbReference type="GO" id="GO:0005829">
    <property type="term" value="C:cytosol"/>
    <property type="evidence" value="ECO:0007669"/>
    <property type="project" value="TreeGrafter"/>
</dbReference>
<comment type="function">
    <text evidence="3">Hydrolase that can remove conjugated ubiquitin from proteins and may therefore play an important regulatory role at the level of protein turnover by preventing degradation.</text>
</comment>
<dbReference type="GO" id="GO:0030968">
    <property type="term" value="P:endoplasmic reticulum unfolded protein response"/>
    <property type="evidence" value="ECO:0007669"/>
    <property type="project" value="TreeGrafter"/>
</dbReference>
<accession>A0A6I9S0E7</accession>
<dbReference type="GO" id="GO:0016579">
    <property type="term" value="P:protein deubiquitination"/>
    <property type="evidence" value="ECO:0007669"/>
    <property type="project" value="TreeGrafter"/>
</dbReference>